<name>A0ABN9ADI7_9NEOB</name>
<dbReference type="EMBL" id="CATNWA010000079">
    <property type="protein sequence ID" value="CAI9532707.1"/>
    <property type="molecule type" value="Genomic_DNA"/>
</dbReference>
<accession>A0ABN9ADI7</accession>
<protein>
    <submittedName>
        <fullName evidence="1">Uncharacterized protein</fullName>
    </submittedName>
</protein>
<reference evidence="1" key="1">
    <citation type="submission" date="2023-05" db="EMBL/GenBank/DDBJ databases">
        <authorList>
            <person name="Stuckert A."/>
        </authorList>
    </citation>
    <scope>NUCLEOTIDE SEQUENCE</scope>
</reference>
<evidence type="ECO:0000313" key="1">
    <source>
        <dbReference type="EMBL" id="CAI9532707.1"/>
    </source>
</evidence>
<comment type="caution">
    <text evidence="1">The sequence shown here is derived from an EMBL/GenBank/DDBJ whole genome shotgun (WGS) entry which is preliminary data.</text>
</comment>
<sequence>MARIRSLRPPGMFSLGTEVSAPWNVQPWHRSLRPLECSALAQISAPWNVRPLVQKSPPPGTFGLGTEVSAPWNVRPW</sequence>
<proteinExistence type="predicted"/>
<keyword evidence="2" id="KW-1185">Reference proteome</keyword>
<gene>
    <name evidence="1" type="ORF">SPARVUS_LOCUS262548</name>
</gene>
<dbReference type="Proteomes" id="UP001162483">
    <property type="component" value="Unassembled WGS sequence"/>
</dbReference>
<organism evidence="1 2">
    <name type="scientific">Staurois parvus</name>
    <dbReference type="NCBI Taxonomy" id="386267"/>
    <lineage>
        <taxon>Eukaryota</taxon>
        <taxon>Metazoa</taxon>
        <taxon>Chordata</taxon>
        <taxon>Craniata</taxon>
        <taxon>Vertebrata</taxon>
        <taxon>Euteleostomi</taxon>
        <taxon>Amphibia</taxon>
        <taxon>Batrachia</taxon>
        <taxon>Anura</taxon>
        <taxon>Neobatrachia</taxon>
        <taxon>Ranoidea</taxon>
        <taxon>Ranidae</taxon>
        <taxon>Staurois</taxon>
    </lineage>
</organism>
<evidence type="ECO:0000313" key="2">
    <source>
        <dbReference type="Proteomes" id="UP001162483"/>
    </source>
</evidence>